<evidence type="ECO:0000256" key="1">
    <source>
        <dbReference type="ARBA" id="ARBA00022598"/>
    </source>
</evidence>
<keyword evidence="4 5" id="KW-0067">ATP-binding</keyword>
<evidence type="ECO:0000313" key="7">
    <source>
        <dbReference type="EMBL" id="ATL25528.1"/>
    </source>
</evidence>
<dbReference type="PROSITE" id="PS50975">
    <property type="entry name" value="ATP_GRASP"/>
    <property type="match status" value="1"/>
</dbReference>
<keyword evidence="2 5" id="KW-0547">Nucleotide-binding</keyword>
<dbReference type="KEGG" id="sfk:KY5_0510"/>
<keyword evidence="3" id="KW-0658">Purine biosynthesis</keyword>
<evidence type="ECO:0000256" key="3">
    <source>
        <dbReference type="ARBA" id="ARBA00022755"/>
    </source>
</evidence>
<dbReference type="GO" id="GO:0046872">
    <property type="term" value="F:metal ion binding"/>
    <property type="evidence" value="ECO:0007669"/>
    <property type="project" value="InterPro"/>
</dbReference>
<dbReference type="Proteomes" id="UP000221011">
    <property type="component" value="Chromosome"/>
</dbReference>
<keyword evidence="8" id="KW-1185">Reference proteome</keyword>
<dbReference type="SUPFAM" id="SSF56059">
    <property type="entry name" value="Glutathione synthetase ATP-binding domain-like"/>
    <property type="match status" value="1"/>
</dbReference>
<proteinExistence type="predicted"/>
<reference evidence="7 8" key="1">
    <citation type="submission" date="2017-08" db="EMBL/GenBank/DDBJ databases">
        <title>Complete Genome Sequence of Streptomyces formicae KY5, the formicamycin producer.</title>
        <authorList>
            <person name="Holmes N.A."/>
            <person name="Devine R."/>
            <person name="Qin Z."/>
            <person name="Seipke R.F."/>
            <person name="Wilkinson B."/>
            <person name="Hutchings M.I."/>
        </authorList>
    </citation>
    <scope>NUCLEOTIDE SEQUENCE [LARGE SCALE GENOMIC DNA]</scope>
    <source>
        <strain evidence="7 8">KY5</strain>
    </source>
</reference>
<evidence type="ECO:0000256" key="2">
    <source>
        <dbReference type="ARBA" id="ARBA00022741"/>
    </source>
</evidence>
<protein>
    <submittedName>
        <fullName evidence="7">Biotin carboxylase</fullName>
    </submittedName>
</protein>
<dbReference type="Pfam" id="PF02222">
    <property type="entry name" value="ATP-grasp"/>
    <property type="match status" value="1"/>
</dbReference>
<dbReference type="InterPro" id="IPR013815">
    <property type="entry name" value="ATP_grasp_subdomain_1"/>
</dbReference>
<dbReference type="PANTHER" id="PTHR43585:SF2">
    <property type="entry name" value="ATP-GRASP ENZYME FSQD"/>
    <property type="match status" value="1"/>
</dbReference>
<dbReference type="InterPro" id="IPR011761">
    <property type="entry name" value="ATP-grasp"/>
</dbReference>
<keyword evidence="1" id="KW-0436">Ligase</keyword>
<dbReference type="InterPro" id="IPR052032">
    <property type="entry name" value="ATP-dep_AA_Ligase"/>
</dbReference>
<evidence type="ECO:0000256" key="4">
    <source>
        <dbReference type="ARBA" id="ARBA00022840"/>
    </source>
</evidence>
<dbReference type="Gene3D" id="3.30.470.20">
    <property type="entry name" value="ATP-grasp fold, B domain"/>
    <property type="match status" value="1"/>
</dbReference>
<dbReference type="GO" id="GO:0006164">
    <property type="term" value="P:purine nucleotide biosynthetic process"/>
    <property type="evidence" value="ECO:0007669"/>
    <property type="project" value="UniProtKB-KW"/>
</dbReference>
<evidence type="ECO:0000259" key="6">
    <source>
        <dbReference type="PROSITE" id="PS50975"/>
    </source>
</evidence>
<dbReference type="AlphaFoldDB" id="A0A291Q1Z6"/>
<evidence type="ECO:0000256" key="5">
    <source>
        <dbReference type="PROSITE-ProRule" id="PRU00409"/>
    </source>
</evidence>
<dbReference type="GO" id="GO:0016874">
    <property type="term" value="F:ligase activity"/>
    <property type="evidence" value="ECO:0007669"/>
    <property type="project" value="UniProtKB-KW"/>
</dbReference>
<name>A0A291Q1Z6_9ACTN</name>
<gene>
    <name evidence="7" type="ORF">KY5_0510</name>
</gene>
<organism evidence="7 8">
    <name type="scientific">Streptomyces formicae</name>
    <dbReference type="NCBI Taxonomy" id="1616117"/>
    <lineage>
        <taxon>Bacteria</taxon>
        <taxon>Bacillati</taxon>
        <taxon>Actinomycetota</taxon>
        <taxon>Actinomycetes</taxon>
        <taxon>Kitasatosporales</taxon>
        <taxon>Streptomycetaceae</taxon>
        <taxon>Streptomyces</taxon>
    </lineage>
</organism>
<accession>A0A291Q1Z6</accession>
<dbReference type="InterPro" id="IPR003135">
    <property type="entry name" value="ATP-grasp_carboxylate-amine"/>
</dbReference>
<dbReference type="Gene3D" id="3.40.50.20">
    <property type="match status" value="1"/>
</dbReference>
<dbReference type="EMBL" id="CP022685">
    <property type="protein sequence ID" value="ATL25528.1"/>
    <property type="molecule type" value="Genomic_DNA"/>
</dbReference>
<dbReference type="Gene3D" id="3.30.1490.20">
    <property type="entry name" value="ATP-grasp fold, A domain"/>
    <property type="match status" value="1"/>
</dbReference>
<feature type="domain" description="ATP-grasp" evidence="6">
    <location>
        <begin position="101"/>
        <end position="299"/>
    </location>
</feature>
<dbReference type="PANTHER" id="PTHR43585">
    <property type="entry name" value="FUMIPYRROLE BIOSYNTHESIS PROTEIN C"/>
    <property type="match status" value="1"/>
</dbReference>
<dbReference type="GO" id="GO:0005524">
    <property type="term" value="F:ATP binding"/>
    <property type="evidence" value="ECO:0007669"/>
    <property type="project" value="UniProtKB-UniRule"/>
</dbReference>
<sequence>MPAMIVIGYRDDLDLALRRRGLTPFYIVPRPAVPPQGIDFTSVSDIENAHEILRAVLAARIEDVAGVLSCHEMGVFGAAYLRQQLNLPGNPDSKRVLHFRDKYLQKNSLPPHVRRAHCRYVPSGTTFEELATELGNPFVIKPANGGGSLRTTIVRSPEDYEQALNPFPDRSDVAVVAESFIDAPEIYVDGVWGDGGLRWWTLVGYHASPLSAAQGGIMAAYILDRRLHAALYEQAETLATDALKSLEAPDCVFHLEMFKEAEGLTFGECALRLPGGLSPRCNELTYGVNLFDIEISLALGEGVPPIEADPNPERFHAHILLRPSTNGTATQADFERAFQLDEISYPSTPDARVGPYGMVGYAIVSDADEATLQKKIEDIVRFNEVC</sequence>
<evidence type="ECO:0000313" key="8">
    <source>
        <dbReference type="Proteomes" id="UP000221011"/>
    </source>
</evidence>